<protein>
    <submittedName>
        <fullName evidence="3">Alpha/beta fold hydrolase</fullName>
    </submittedName>
</protein>
<dbReference type="PANTHER" id="PTHR43798">
    <property type="entry name" value="MONOACYLGLYCEROL LIPASE"/>
    <property type="match status" value="1"/>
</dbReference>
<dbReference type="InterPro" id="IPR029058">
    <property type="entry name" value="AB_hydrolase_fold"/>
</dbReference>
<dbReference type="SUPFAM" id="SSF53474">
    <property type="entry name" value="alpha/beta-Hydrolases"/>
    <property type="match status" value="1"/>
</dbReference>
<dbReference type="EMBL" id="JAQQCL010000002">
    <property type="protein sequence ID" value="MFM0715482.1"/>
    <property type="molecule type" value="Genomic_DNA"/>
</dbReference>
<comment type="caution">
    <text evidence="3">The sequence shown here is derived from an EMBL/GenBank/DDBJ whole genome shotgun (WGS) entry which is preliminary data.</text>
</comment>
<organism evidence="3 4">
    <name type="scientific">Paraburkholderia strydomiana</name>
    <dbReference type="NCBI Taxonomy" id="1245417"/>
    <lineage>
        <taxon>Bacteria</taxon>
        <taxon>Pseudomonadati</taxon>
        <taxon>Pseudomonadota</taxon>
        <taxon>Betaproteobacteria</taxon>
        <taxon>Burkholderiales</taxon>
        <taxon>Burkholderiaceae</taxon>
        <taxon>Paraburkholderia</taxon>
    </lineage>
</organism>
<reference evidence="3 4" key="1">
    <citation type="journal article" date="2024" name="Chem. Sci.">
        <title>Discovery of megapolipeptins by genome mining of a Burkholderiales bacteria collection.</title>
        <authorList>
            <person name="Paulo B.S."/>
            <person name="Recchia M.J.J."/>
            <person name="Lee S."/>
            <person name="Fergusson C.H."/>
            <person name="Romanowski S.B."/>
            <person name="Hernandez A."/>
            <person name="Krull N."/>
            <person name="Liu D.Y."/>
            <person name="Cavanagh H."/>
            <person name="Bos A."/>
            <person name="Gray C.A."/>
            <person name="Murphy B.T."/>
            <person name="Linington R.G."/>
            <person name="Eustaquio A.S."/>
        </authorList>
    </citation>
    <scope>NUCLEOTIDE SEQUENCE [LARGE SCALE GENOMIC DNA]</scope>
    <source>
        <strain evidence="3 4">RL17-350-BIC-E</strain>
    </source>
</reference>
<evidence type="ECO:0000259" key="2">
    <source>
        <dbReference type="Pfam" id="PF12146"/>
    </source>
</evidence>
<dbReference type="RefSeq" id="WP_408152207.1">
    <property type="nucleotide sequence ID" value="NZ_JAQQCJ010000002.1"/>
</dbReference>
<proteinExistence type="predicted"/>
<dbReference type="Gene3D" id="3.40.50.1820">
    <property type="entry name" value="alpha/beta hydrolase"/>
    <property type="match status" value="1"/>
</dbReference>
<evidence type="ECO:0000313" key="4">
    <source>
        <dbReference type="Proteomes" id="UP001629392"/>
    </source>
</evidence>
<sequence>MNALSEALAPLASKDSELAWIDASGISLGYVLAGAEGSEAAGTVVLIHELGGSIASWDAIVSRLSASRRVLRYDQRGHGDSEKVRVPFSLADHVDDLRTLLDELSLNEPCWLVAAAAGAPIAVDFAARYPARVAGIVMCAPALDVDPSRRGMLRERAQRARADGMRAIVDSTLDQSWPPVLRDDPFALEAHLAYRARLLANDPVCYALANDALSDIDLRAQLPALRCPCLLLAGEHDLQRPPARVATQAALIRGSVLDTVPAGHLMAVQTPAQVFDKIEAFIDRDYR</sequence>
<dbReference type="InterPro" id="IPR050266">
    <property type="entry name" value="AB_hydrolase_sf"/>
</dbReference>
<dbReference type="GO" id="GO:0016787">
    <property type="term" value="F:hydrolase activity"/>
    <property type="evidence" value="ECO:0007669"/>
    <property type="project" value="UniProtKB-KW"/>
</dbReference>
<dbReference type="Pfam" id="PF12146">
    <property type="entry name" value="Hydrolase_4"/>
    <property type="match status" value="1"/>
</dbReference>
<feature type="domain" description="Serine aminopeptidase S33" evidence="2">
    <location>
        <begin position="39"/>
        <end position="238"/>
    </location>
</feature>
<evidence type="ECO:0000256" key="1">
    <source>
        <dbReference type="ARBA" id="ARBA00022801"/>
    </source>
</evidence>
<dbReference type="Proteomes" id="UP001629392">
    <property type="component" value="Unassembled WGS sequence"/>
</dbReference>
<keyword evidence="1 3" id="KW-0378">Hydrolase</keyword>
<keyword evidence="4" id="KW-1185">Reference proteome</keyword>
<gene>
    <name evidence="3" type="ORF">PQQ73_03975</name>
</gene>
<dbReference type="PANTHER" id="PTHR43798:SF31">
    <property type="entry name" value="AB HYDROLASE SUPERFAMILY PROTEIN YCLE"/>
    <property type="match status" value="1"/>
</dbReference>
<name>A0ABW9E798_9BURK</name>
<evidence type="ECO:0000313" key="3">
    <source>
        <dbReference type="EMBL" id="MFM0715482.1"/>
    </source>
</evidence>
<accession>A0ABW9E798</accession>
<dbReference type="InterPro" id="IPR022742">
    <property type="entry name" value="Hydrolase_4"/>
</dbReference>